<evidence type="ECO:0000313" key="12">
    <source>
        <dbReference type="EMBL" id="CAD9337624.1"/>
    </source>
</evidence>
<comment type="catalytic activity">
    <reaction evidence="10">
        <text>holo-[cytochrome c] = apo-[cytochrome c] + heme b</text>
        <dbReference type="Rhea" id="RHEA:22648"/>
        <dbReference type="Rhea" id="RHEA-COMP:10725"/>
        <dbReference type="Rhea" id="RHEA-COMP:10726"/>
        <dbReference type="ChEBI" id="CHEBI:29950"/>
        <dbReference type="ChEBI" id="CHEBI:60344"/>
        <dbReference type="ChEBI" id="CHEBI:83739"/>
        <dbReference type="EC" id="4.4.1.17"/>
    </reaction>
</comment>
<name>A0A7S2EHP8_9STRA</name>
<sequence>MTDNAKNETKTNEGGGGGGCPMKRPEGGYTFNPMAYFRGKKNPHLSGEKPLTKDSSAPSASVETVATNDSSSGGGCPIKSTNQTKAAPAPSNEGGGGCPIKQNNNTPQNNSGGCPIKDPSSQQQYNVYSQPIDPTNNMPSSPHSNLPAPFQSNSLSTNRVSSNIPKGGTDDGATWTYPSPQMFYNSLARKNKLGDTTEDDIESVVALHNNMNEKTWYKVLQWEDLLSSSEQKGELGGGIKLSRFQGRPSDLSPKAYFKHYILGHPLPFDRHDWIIVRSDTGEEQRYVIDYYYDESRAKTTAESAMPALTDREAVQSILVDVRPALDGVQSLVQRAVVMPMARRGIMSSVVKDTEFTPLPLQPTTHMKTQVQESLQVWENIQHAVKQSKQMSEPKSMVLPASAVAEEEKDENNEEVMKLSKEEAIQVASNFSKLLQQCSEARQMMNNCSSEDECAKASLALTMCMAQVVCPIQHSALSSQLNVDVDESKEKEVLEYNAKVDAALENVALCVQGNDVKVQLAKRDYGDLFS</sequence>
<keyword evidence="7 10" id="KW-0496">Mitochondrion</keyword>
<dbReference type="GO" id="GO:0004408">
    <property type="term" value="F:holocytochrome-c synthase activity"/>
    <property type="evidence" value="ECO:0007669"/>
    <property type="project" value="UniProtKB-EC"/>
</dbReference>
<evidence type="ECO:0000256" key="11">
    <source>
        <dbReference type="SAM" id="MobiDB-lite"/>
    </source>
</evidence>
<dbReference type="EMBL" id="HBGN01023291">
    <property type="protein sequence ID" value="CAD9337624.1"/>
    <property type="molecule type" value="Transcribed_RNA"/>
</dbReference>
<protein>
    <recommendedName>
        <fullName evidence="10">Holocytochrome c-type synthase</fullName>
        <ecNumber evidence="10">4.4.1.17</ecNumber>
    </recommendedName>
</protein>
<keyword evidence="3 10" id="KW-0349">Heme</keyword>
<dbReference type="GO" id="GO:0005743">
    <property type="term" value="C:mitochondrial inner membrane"/>
    <property type="evidence" value="ECO:0007669"/>
    <property type="project" value="UniProtKB-SubCell"/>
</dbReference>
<evidence type="ECO:0000256" key="6">
    <source>
        <dbReference type="ARBA" id="ARBA00023004"/>
    </source>
</evidence>
<comment type="function">
    <text evidence="10">Lyase that catalyzes the covalent linking of the heme group to the cytochrome C apoprotein to produce the mature functional cytochrome.</text>
</comment>
<comment type="subcellular location">
    <subcellularLocation>
        <location evidence="1 10">Mitochondrion inner membrane</location>
    </subcellularLocation>
</comment>
<gene>
    <name evidence="12" type="ORF">DBRI1063_LOCUS14873</name>
</gene>
<keyword evidence="5 10" id="KW-0999">Mitochondrion inner membrane</keyword>
<proteinExistence type="inferred from homology"/>
<accession>A0A7S2EHP8</accession>
<dbReference type="GO" id="GO:0046872">
    <property type="term" value="F:metal ion binding"/>
    <property type="evidence" value="ECO:0007669"/>
    <property type="project" value="UniProtKB-KW"/>
</dbReference>
<keyword evidence="4 10" id="KW-0479">Metal-binding</keyword>
<keyword evidence="9 10" id="KW-0456">Lyase</keyword>
<dbReference type="PANTHER" id="PTHR12743">
    <property type="entry name" value="CYTOCHROME C1 HEME LYASE"/>
    <property type="match status" value="1"/>
</dbReference>
<dbReference type="InterPro" id="IPR000511">
    <property type="entry name" value="Holocyt_c/c1_synthase"/>
</dbReference>
<reference evidence="12" key="1">
    <citation type="submission" date="2021-01" db="EMBL/GenBank/DDBJ databases">
        <authorList>
            <person name="Corre E."/>
            <person name="Pelletier E."/>
            <person name="Niang G."/>
            <person name="Scheremetjew M."/>
            <person name="Finn R."/>
            <person name="Kale V."/>
            <person name="Holt S."/>
            <person name="Cochrane G."/>
            <person name="Meng A."/>
            <person name="Brown T."/>
            <person name="Cohen L."/>
        </authorList>
    </citation>
    <scope>NUCLEOTIDE SEQUENCE</scope>
    <source>
        <strain evidence="12">Pop2</strain>
    </source>
</reference>
<evidence type="ECO:0000256" key="3">
    <source>
        <dbReference type="ARBA" id="ARBA00022617"/>
    </source>
</evidence>
<feature type="compositionally biased region" description="Polar residues" evidence="11">
    <location>
        <begin position="101"/>
        <end position="112"/>
    </location>
</feature>
<feature type="compositionally biased region" description="Basic and acidic residues" evidence="11">
    <location>
        <begin position="1"/>
        <end position="11"/>
    </location>
</feature>
<evidence type="ECO:0000256" key="7">
    <source>
        <dbReference type="ARBA" id="ARBA00023128"/>
    </source>
</evidence>
<organism evidence="12">
    <name type="scientific">Ditylum brightwellii</name>
    <dbReference type="NCBI Taxonomy" id="49249"/>
    <lineage>
        <taxon>Eukaryota</taxon>
        <taxon>Sar</taxon>
        <taxon>Stramenopiles</taxon>
        <taxon>Ochrophyta</taxon>
        <taxon>Bacillariophyta</taxon>
        <taxon>Mediophyceae</taxon>
        <taxon>Lithodesmiophycidae</taxon>
        <taxon>Lithodesmiales</taxon>
        <taxon>Lithodesmiaceae</taxon>
        <taxon>Ditylum</taxon>
    </lineage>
</organism>
<dbReference type="PROSITE" id="PS00822">
    <property type="entry name" value="CYTO_HEME_LYASE_2"/>
    <property type="match status" value="1"/>
</dbReference>
<evidence type="ECO:0000256" key="4">
    <source>
        <dbReference type="ARBA" id="ARBA00022723"/>
    </source>
</evidence>
<keyword evidence="6 10" id="KW-0408">Iron</keyword>
<evidence type="ECO:0000256" key="9">
    <source>
        <dbReference type="ARBA" id="ARBA00023239"/>
    </source>
</evidence>
<feature type="compositionally biased region" description="Polar residues" evidence="11">
    <location>
        <begin position="119"/>
        <end position="158"/>
    </location>
</feature>
<comment type="similarity">
    <text evidence="2 10">Belongs to the cytochrome c-type heme lyase family.</text>
</comment>
<evidence type="ECO:0000256" key="8">
    <source>
        <dbReference type="ARBA" id="ARBA00023136"/>
    </source>
</evidence>
<evidence type="ECO:0000256" key="1">
    <source>
        <dbReference type="ARBA" id="ARBA00004273"/>
    </source>
</evidence>
<dbReference type="EC" id="4.4.1.17" evidence="10"/>
<dbReference type="PANTHER" id="PTHR12743:SF8">
    <property type="entry name" value="PROTEIN HRI1"/>
    <property type="match status" value="1"/>
</dbReference>
<feature type="region of interest" description="Disordered" evidence="11">
    <location>
        <begin position="1"/>
        <end position="158"/>
    </location>
</feature>
<evidence type="ECO:0000256" key="2">
    <source>
        <dbReference type="ARBA" id="ARBA00007255"/>
    </source>
</evidence>
<feature type="compositionally biased region" description="Polar residues" evidence="11">
    <location>
        <begin position="53"/>
        <end position="71"/>
    </location>
</feature>
<evidence type="ECO:0000256" key="10">
    <source>
        <dbReference type="RuleBase" id="RU363130"/>
    </source>
</evidence>
<evidence type="ECO:0000256" key="5">
    <source>
        <dbReference type="ARBA" id="ARBA00022792"/>
    </source>
</evidence>
<dbReference type="Pfam" id="PF01265">
    <property type="entry name" value="Cyto_heme_lyase"/>
    <property type="match status" value="1"/>
</dbReference>
<keyword evidence="8 10" id="KW-0472">Membrane</keyword>
<dbReference type="AlphaFoldDB" id="A0A7S2EHP8"/>